<evidence type="ECO:0000256" key="1">
    <source>
        <dbReference type="SAM" id="Phobius"/>
    </source>
</evidence>
<organism evidence="3">
    <name type="scientific">marine sediment metagenome</name>
    <dbReference type="NCBI Taxonomy" id="412755"/>
    <lineage>
        <taxon>unclassified sequences</taxon>
        <taxon>metagenomes</taxon>
        <taxon>ecological metagenomes</taxon>
    </lineage>
</organism>
<protein>
    <recommendedName>
        <fullName evidence="2">Co-chaperone DjlA N-terminal domain-containing protein</fullName>
    </recommendedName>
</protein>
<evidence type="ECO:0000259" key="2">
    <source>
        <dbReference type="Pfam" id="PF05099"/>
    </source>
</evidence>
<dbReference type="EMBL" id="LAZR01027469">
    <property type="protein sequence ID" value="KKL65636.1"/>
    <property type="molecule type" value="Genomic_DNA"/>
</dbReference>
<keyword evidence="1" id="KW-0812">Transmembrane</keyword>
<comment type="caution">
    <text evidence="3">The sequence shown here is derived from an EMBL/GenBank/DDBJ whole genome shotgun (WGS) entry which is preliminary data.</text>
</comment>
<feature type="domain" description="Co-chaperone DjlA N-terminal" evidence="2">
    <location>
        <begin position="59"/>
        <end position="175"/>
    </location>
</feature>
<feature type="transmembrane region" description="Helical" evidence="1">
    <location>
        <begin position="12"/>
        <end position="32"/>
    </location>
</feature>
<dbReference type="InterPro" id="IPR029024">
    <property type="entry name" value="TerB-like"/>
</dbReference>
<accession>A0A0F9EH61</accession>
<dbReference type="InterPro" id="IPR007791">
    <property type="entry name" value="DjlA_N"/>
</dbReference>
<reference evidence="3" key="1">
    <citation type="journal article" date="2015" name="Nature">
        <title>Complex archaea that bridge the gap between prokaryotes and eukaryotes.</title>
        <authorList>
            <person name="Spang A."/>
            <person name="Saw J.H."/>
            <person name="Jorgensen S.L."/>
            <person name="Zaremba-Niedzwiedzka K."/>
            <person name="Martijn J."/>
            <person name="Lind A.E."/>
            <person name="van Eijk R."/>
            <person name="Schleper C."/>
            <person name="Guy L."/>
            <person name="Ettema T.J."/>
        </authorList>
    </citation>
    <scope>NUCLEOTIDE SEQUENCE</scope>
</reference>
<gene>
    <name evidence="3" type="ORF">LCGC14_2152990</name>
</gene>
<dbReference type="SUPFAM" id="SSF158682">
    <property type="entry name" value="TerB-like"/>
    <property type="match status" value="1"/>
</dbReference>
<dbReference type="CDD" id="cd07316">
    <property type="entry name" value="terB_like_DjlA"/>
    <property type="match status" value="1"/>
</dbReference>
<dbReference type="Gene3D" id="1.10.3680.10">
    <property type="entry name" value="TerB-like"/>
    <property type="match status" value="1"/>
</dbReference>
<proteinExistence type="predicted"/>
<dbReference type="Pfam" id="PF05099">
    <property type="entry name" value="TerB"/>
    <property type="match status" value="1"/>
</dbReference>
<keyword evidence="1" id="KW-1133">Transmembrane helix</keyword>
<dbReference type="AlphaFoldDB" id="A0A0F9EH61"/>
<sequence length="196" mass="22196">MAWFGKLIGGTIGFALGGPLGAILGTTFGHAFDSKNKTDNRYKGTLLSSGEQAQLTFFVATFSMLAKLVKVDKSISKEEIDSIEKFMLHDLGLNPESRRIAMNIFHTAMDSQGTFRDFAEQFYEEFQSQPQLLDLMIDILIRVSVADGFLSEDEENLILSAVRTFKFTEEEYRKFKSRYVNGIKGFFIYYNSSTKI</sequence>
<evidence type="ECO:0000313" key="3">
    <source>
        <dbReference type="EMBL" id="KKL65636.1"/>
    </source>
</evidence>
<keyword evidence="1" id="KW-0472">Membrane</keyword>
<name>A0A0F9EH61_9ZZZZ</name>